<comment type="caution">
    <text evidence="3">The sequence shown here is derived from an EMBL/GenBank/DDBJ whole genome shotgun (WGS) entry which is preliminary data.</text>
</comment>
<feature type="domain" description="Transposase IS701-like DDE" evidence="2">
    <location>
        <begin position="2"/>
        <end position="126"/>
    </location>
</feature>
<dbReference type="EMBL" id="BMRG01000004">
    <property type="protein sequence ID" value="GGP52921.1"/>
    <property type="molecule type" value="Genomic_DNA"/>
</dbReference>
<evidence type="ECO:0000259" key="2">
    <source>
        <dbReference type="Pfam" id="PF13546"/>
    </source>
</evidence>
<accession>A0A918ALI7</accession>
<protein>
    <recommendedName>
        <fullName evidence="2">Transposase IS701-like DDE domain-containing protein</fullName>
    </recommendedName>
</protein>
<dbReference type="RefSeq" id="WP_373293116.1">
    <property type="nucleotide sequence ID" value="NZ_BMRG01000004.1"/>
</dbReference>
<feature type="region of interest" description="Disordered" evidence="1">
    <location>
        <begin position="99"/>
        <end position="133"/>
    </location>
</feature>
<dbReference type="Pfam" id="PF13546">
    <property type="entry name" value="DDE_5"/>
    <property type="match status" value="1"/>
</dbReference>
<dbReference type="InterPro" id="IPR038721">
    <property type="entry name" value="IS701-like_DDE_dom"/>
</dbReference>
<gene>
    <name evidence="3" type="ORF">GCM10010185_26300</name>
</gene>
<keyword evidence="4" id="KW-1185">Reference proteome</keyword>
<dbReference type="AlphaFoldDB" id="A0A918ALI7"/>
<reference evidence="3" key="2">
    <citation type="submission" date="2020-09" db="EMBL/GenBank/DDBJ databases">
        <authorList>
            <person name="Sun Q."/>
            <person name="Ohkuma M."/>
        </authorList>
    </citation>
    <scope>NUCLEOTIDE SEQUENCE</scope>
    <source>
        <strain evidence="3">JCM 3313</strain>
    </source>
</reference>
<evidence type="ECO:0000313" key="4">
    <source>
        <dbReference type="Proteomes" id="UP000639606"/>
    </source>
</evidence>
<dbReference type="Proteomes" id="UP000639606">
    <property type="component" value="Unassembled WGS sequence"/>
</dbReference>
<reference evidence="3" key="1">
    <citation type="journal article" date="2014" name="Int. J. Syst. Evol. Microbiol.">
        <title>Complete genome sequence of Corynebacterium casei LMG S-19264T (=DSM 44701T), isolated from a smear-ripened cheese.</title>
        <authorList>
            <consortium name="US DOE Joint Genome Institute (JGI-PGF)"/>
            <person name="Walter F."/>
            <person name="Albersmeier A."/>
            <person name="Kalinowski J."/>
            <person name="Ruckert C."/>
        </authorList>
    </citation>
    <scope>NUCLEOTIDE SEQUENCE</scope>
    <source>
        <strain evidence="3">JCM 3313</strain>
    </source>
</reference>
<proteinExistence type="predicted"/>
<sequence length="133" mass="14343">MIPGWPYSFVAALEPGRSSWTALPDAVRVGPEDDRTDLAAAQLRDVVDRLIVAGHWQTGDPEIRTVAGSGYDGVRLTFLPADLPVPVLVRLRSDRVLRSPAPARAPGTRGRPVRHGPRFGFTNPAGPGTVHLH</sequence>
<name>A0A918ALI7_9PSEU</name>
<organism evidence="3 4">
    <name type="scientific">Saccharothrix coeruleofusca</name>
    <dbReference type="NCBI Taxonomy" id="33919"/>
    <lineage>
        <taxon>Bacteria</taxon>
        <taxon>Bacillati</taxon>
        <taxon>Actinomycetota</taxon>
        <taxon>Actinomycetes</taxon>
        <taxon>Pseudonocardiales</taxon>
        <taxon>Pseudonocardiaceae</taxon>
        <taxon>Saccharothrix</taxon>
    </lineage>
</organism>
<evidence type="ECO:0000313" key="3">
    <source>
        <dbReference type="EMBL" id="GGP52921.1"/>
    </source>
</evidence>
<evidence type="ECO:0000256" key="1">
    <source>
        <dbReference type="SAM" id="MobiDB-lite"/>
    </source>
</evidence>